<sequence>MASTSWLNSPSCSMIESSEDKALGAIIQWSRFIFLSPCPQRVLLSSIDILFLLILLVFPLQKLYSRFKSGGRINSDLSKPLIGNSRPLIRTTVFFKLSLIVSGLLTICYIVSSILTFSSSVQSTWRIANGMFWLVQGLTHAVIAILLIHERRFEATKHPLTLRIYWTINFIITSLFMASAIIRMVSTGATDELNLTLDDIISIASFPLSLVLLFVAIKGSTGVMVATAANAEFDGQNELIELDPSKSNVSLFASASFISKAFWLWMNPLLCKGYKAPLQLEDVPTLAPQHRAEKMSALFESKWPKPHEKSTHPVRTTLLRCFWKDLALTAILAIVRLCVMFVGPVLIQRFVDFTAGKGSSPNEGYYLVLILLAAKFFEILTTHQFNFNSQKLGTLIRCTLITSLYKKGLRLSSSSRQDHGVGQTVNYMAVDTQQLSDMMLQLHAVWLMPLQVGVGMVLLSAYLGLATVSTLVALVGVLLFVVFGSKRNNKFQFNVMRNRDLRMKATNEMLNYMRVIKFQAWEEHFNDRIQDFRKSEFDWLTKFMYSVFGNIIVMWSAPVIMSTLTFGTALLLGIKLDPGTVFTTTTIFKILQEPIRTFPQSMISLSQAMVSLGRLDRFMLSKELVEASVEKTEGCHGNIAAVVENGVFSWDDDANGVVVLKDINLKIKKGELTAIVGTVGSGKSSILASILGEMHKMSGKVHVCGTTAYVAQTSWIQNGTIEENILFGLPLNRQKYREVIRVCCLEKDLEMMEYGDQTEIGERGINLSGGQKQRIQLARAVYQDCDIYLLDDVFSAVDAHTGSEIFKECVRGILRGKTVILVTHQVDFLHNVDIIFVMKDGMIVQSGKYNELVEGGMEFGALVAAHESSMEIVDNCNPMLEVSSPKPPQSPSQHHREGNGEKSHDDQPQSDKGSSKLIQDEERETGSVSLNVYKLYCTEAYGWWGVVLALSLSLAWQASMMAGDYWLAYETSADRAATFNPSLFISVYAVIAVVSVVLVVSRSLTFVIIGLKTAQIFFSQILNSILHAPMSFFDTTPSGRILSRASNDQTNIDLFIPFFMTVATAMYITVLSIFIVTCQYAWPTVFLVIPLLFLNVWYRGYYLATSRELTRLDSITKAPVIHHFSESIQGVITIRSFGKQDKFCKENVKRVNDNLRMDFHNYGSNVWLGFRLEMLGSLVFCISALFLIILPSSIIKPENVGLSLSYGLSLNSVMFWAIYMSCFIENKMVSVERVKQFSVIPPEAEWKIKDSLPSPNWPSHGNVDLKDLQVRYRPNTPLVIKGITLTIYGGEKIGVVGRTGSGKSTLVQVLFRLVEPTGGKIIIDGIDIATLGLHDLRSRLGIIPQEPVLFEGTVRSNIDPVGQYSDEEIWKSLDRCQLKDVVASKTEKLDSPVVDNGENWSVGQRQLLCLGRVMLKRSRLLFMDEATASVDSKTDALIQKIIREDFGMCTIISIAHRIPTVMDCDRVLVIDAGKAREFDSPSQLIQRPSLFGALVQEYANRSLDL</sequence>
<keyword evidence="7" id="KW-0547">Nucleotide-binding</keyword>
<feature type="transmembrane region" description="Helical" evidence="14">
    <location>
        <begin position="983"/>
        <end position="1009"/>
    </location>
</feature>
<feature type="transmembrane region" description="Helical" evidence="14">
    <location>
        <begin position="543"/>
        <end position="574"/>
    </location>
</feature>
<feature type="transmembrane region" description="Helical" evidence="14">
    <location>
        <begin position="1054"/>
        <end position="1074"/>
    </location>
</feature>
<evidence type="ECO:0000313" key="20">
    <source>
        <dbReference type="RefSeq" id="XP_022143358.1"/>
    </source>
</evidence>
<organism evidence="17 20">
    <name type="scientific">Momordica charantia</name>
    <name type="common">Bitter gourd</name>
    <name type="synonym">Balsam pear</name>
    <dbReference type="NCBI Taxonomy" id="3673"/>
    <lineage>
        <taxon>Eukaryota</taxon>
        <taxon>Viridiplantae</taxon>
        <taxon>Streptophyta</taxon>
        <taxon>Embryophyta</taxon>
        <taxon>Tracheophyta</taxon>
        <taxon>Spermatophyta</taxon>
        <taxon>Magnoliopsida</taxon>
        <taxon>eudicotyledons</taxon>
        <taxon>Gunneridae</taxon>
        <taxon>Pentapetalae</taxon>
        <taxon>rosids</taxon>
        <taxon>fabids</taxon>
        <taxon>Cucurbitales</taxon>
        <taxon>Cucurbitaceae</taxon>
        <taxon>Momordiceae</taxon>
        <taxon>Momordica</taxon>
    </lineage>
</organism>
<dbReference type="PANTHER" id="PTHR24223">
    <property type="entry name" value="ATP-BINDING CASSETTE SUB-FAMILY C"/>
    <property type="match status" value="1"/>
</dbReference>
<dbReference type="CDD" id="cd03250">
    <property type="entry name" value="ABCC_MRP_domain1"/>
    <property type="match status" value="1"/>
</dbReference>
<dbReference type="FunFam" id="3.40.50.300:FF:001048">
    <property type="entry name" value="ABC transporter C family member 4"/>
    <property type="match status" value="1"/>
</dbReference>
<dbReference type="InterPro" id="IPR036640">
    <property type="entry name" value="ABC1_TM_sf"/>
</dbReference>
<dbReference type="InterPro" id="IPR011527">
    <property type="entry name" value="ABC1_TM_dom"/>
</dbReference>
<dbReference type="GO" id="GO:0016020">
    <property type="term" value="C:membrane"/>
    <property type="evidence" value="ECO:0007669"/>
    <property type="project" value="UniProtKB-SubCell"/>
</dbReference>
<evidence type="ECO:0000256" key="13">
    <source>
        <dbReference type="SAM" id="MobiDB-lite"/>
    </source>
</evidence>
<evidence type="ECO:0000256" key="2">
    <source>
        <dbReference type="ARBA" id="ARBA00009726"/>
    </source>
</evidence>
<evidence type="ECO:0000256" key="10">
    <source>
        <dbReference type="ARBA" id="ARBA00022989"/>
    </source>
</evidence>
<feature type="transmembrane region" description="Helical" evidence="14">
    <location>
        <begin position="465"/>
        <end position="483"/>
    </location>
</feature>
<dbReference type="EC" id="7.6.2.2" evidence="3"/>
<evidence type="ECO:0000256" key="5">
    <source>
        <dbReference type="ARBA" id="ARBA00022692"/>
    </source>
</evidence>
<keyword evidence="4" id="KW-0813">Transport</keyword>
<keyword evidence="11 14" id="KW-0472">Membrane</keyword>
<feature type="transmembrane region" description="Helical" evidence="14">
    <location>
        <begin position="200"/>
        <end position="217"/>
    </location>
</feature>
<dbReference type="GeneID" id="111013247"/>
<dbReference type="RefSeq" id="XP_022143358.1">
    <property type="nucleotide sequence ID" value="XM_022287666.1"/>
</dbReference>
<feature type="domain" description="ABC transporter" evidence="15">
    <location>
        <begin position="642"/>
        <end position="865"/>
    </location>
</feature>
<dbReference type="FunFam" id="3.40.50.300:FF:000169">
    <property type="entry name" value="ABC transporter C family member 3"/>
    <property type="match status" value="1"/>
</dbReference>
<comment type="subcellular location">
    <subcellularLocation>
        <location evidence="1">Membrane</location>
        <topology evidence="1">Multi-pass membrane protein</topology>
    </subcellularLocation>
</comment>
<keyword evidence="10 14" id="KW-1133">Transmembrane helix</keyword>
<reference evidence="18 19" key="1">
    <citation type="submission" date="2025-04" db="UniProtKB">
        <authorList>
            <consortium name="RefSeq"/>
        </authorList>
    </citation>
    <scope>IDENTIFICATION</scope>
    <source>
        <strain evidence="18 19">OHB3-1</strain>
    </source>
</reference>
<evidence type="ECO:0000256" key="9">
    <source>
        <dbReference type="ARBA" id="ARBA00022967"/>
    </source>
</evidence>
<evidence type="ECO:0000256" key="12">
    <source>
        <dbReference type="ARBA" id="ARBA00034018"/>
    </source>
</evidence>
<feature type="domain" description="ABC transmembrane type-1" evidence="16">
    <location>
        <begin position="327"/>
        <end position="607"/>
    </location>
</feature>
<accession>A0A6J1CQI5</accession>
<evidence type="ECO:0000256" key="3">
    <source>
        <dbReference type="ARBA" id="ARBA00012191"/>
    </source>
</evidence>
<evidence type="ECO:0000259" key="15">
    <source>
        <dbReference type="PROSITE" id="PS50893"/>
    </source>
</evidence>
<comment type="similarity">
    <text evidence="2">Belongs to the ABC transporter superfamily. ABCC family. Conjugate transporter (TC 3.A.1.208) subfamily.</text>
</comment>
<keyword evidence="8" id="KW-0067">ATP-binding</keyword>
<feature type="transmembrane region" description="Helical" evidence="14">
    <location>
        <begin position="326"/>
        <end position="347"/>
    </location>
</feature>
<feature type="transmembrane region" description="Helical" evidence="14">
    <location>
        <begin position="160"/>
        <end position="180"/>
    </location>
</feature>
<dbReference type="RefSeq" id="XP_022143356.1">
    <property type="nucleotide sequence ID" value="XM_022287664.1"/>
</dbReference>
<dbReference type="InterPro" id="IPR003593">
    <property type="entry name" value="AAA+_ATPase"/>
</dbReference>
<feature type="transmembrane region" description="Helical" evidence="14">
    <location>
        <begin position="93"/>
        <end position="115"/>
    </location>
</feature>
<dbReference type="PROSITE" id="PS50893">
    <property type="entry name" value="ABC_TRANSPORTER_2"/>
    <property type="match status" value="2"/>
</dbReference>
<evidence type="ECO:0000256" key="1">
    <source>
        <dbReference type="ARBA" id="ARBA00004141"/>
    </source>
</evidence>
<dbReference type="GO" id="GO:0005524">
    <property type="term" value="F:ATP binding"/>
    <property type="evidence" value="ECO:0007669"/>
    <property type="project" value="UniProtKB-KW"/>
</dbReference>
<dbReference type="Pfam" id="PF00664">
    <property type="entry name" value="ABC_membrane"/>
    <property type="match status" value="2"/>
</dbReference>
<feature type="transmembrane region" description="Helical" evidence="14">
    <location>
        <begin position="1206"/>
        <end position="1224"/>
    </location>
</feature>
<dbReference type="CDD" id="cd18579">
    <property type="entry name" value="ABC_6TM_ABCC_D1"/>
    <property type="match status" value="1"/>
</dbReference>
<dbReference type="InterPro" id="IPR044746">
    <property type="entry name" value="ABCC_6TM_D1"/>
</dbReference>
<dbReference type="CDD" id="cd18580">
    <property type="entry name" value="ABC_6TM_ABCC_D2"/>
    <property type="match status" value="1"/>
</dbReference>
<dbReference type="SMART" id="SM00382">
    <property type="entry name" value="AAA"/>
    <property type="match status" value="2"/>
</dbReference>
<dbReference type="SUPFAM" id="SSF52540">
    <property type="entry name" value="P-loop containing nucleoside triphosphate hydrolases"/>
    <property type="match status" value="2"/>
</dbReference>
<evidence type="ECO:0000313" key="17">
    <source>
        <dbReference type="Proteomes" id="UP000504603"/>
    </source>
</evidence>
<dbReference type="Proteomes" id="UP000504603">
    <property type="component" value="Unplaced"/>
</dbReference>
<dbReference type="CDD" id="cd03244">
    <property type="entry name" value="ABCC_MRP_domain2"/>
    <property type="match status" value="1"/>
</dbReference>
<evidence type="ECO:0000313" key="18">
    <source>
        <dbReference type="RefSeq" id="XP_022143356.1"/>
    </source>
</evidence>
<dbReference type="InterPro" id="IPR027417">
    <property type="entry name" value="P-loop_NTPase"/>
</dbReference>
<name>A0A6J1CQI5_MOMCH</name>
<keyword evidence="5 14" id="KW-0812">Transmembrane</keyword>
<dbReference type="KEGG" id="mcha:111013247"/>
<evidence type="ECO:0000256" key="6">
    <source>
        <dbReference type="ARBA" id="ARBA00022737"/>
    </source>
</evidence>
<dbReference type="Pfam" id="PF00005">
    <property type="entry name" value="ABC_tran"/>
    <property type="match status" value="2"/>
</dbReference>
<evidence type="ECO:0000259" key="16">
    <source>
        <dbReference type="PROSITE" id="PS50929"/>
    </source>
</evidence>
<dbReference type="Gene3D" id="1.20.1560.10">
    <property type="entry name" value="ABC transporter type 1, transmembrane domain"/>
    <property type="match status" value="2"/>
</dbReference>
<gene>
    <name evidence="18 19 20" type="primary">LOC111013247</name>
</gene>
<feature type="domain" description="ABC transporter" evidence="15">
    <location>
        <begin position="1263"/>
        <end position="1497"/>
    </location>
</feature>
<dbReference type="PROSITE" id="PS50929">
    <property type="entry name" value="ABC_TM1F"/>
    <property type="match status" value="2"/>
</dbReference>
<feature type="transmembrane region" description="Helical" evidence="14">
    <location>
        <begin position="1015"/>
        <end position="1033"/>
    </location>
</feature>
<evidence type="ECO:0000256" key="14">
    <source>
        <dbReference type="SAM" id="Phobius"/>
    </source>
</evidence>
<dbReference type="InterPro" id="IPR017871">
    <property type="entry name" value="ABC_transporter-like_CS"/>
</dbReference>
<dbReference type="GO" id="GO:0016887">
    <property type="term" value="F:ATP hydrolysis activity"/>
    <property type="evidence" value="ECO:0007669"/>
    <property type="project" value="InterPro"/>
</dbReference>
<dbReference type="SUPFAM" id="SSF90123">
    <property type="entry name" value="ABC transporter transmembrane region"/>
    <property type="match status" value="2"/>
</dbReference>
<dbReference type="InterPro" id="IPR056228">
    <property type="entry name" value="ABCC10-like_N"/>
</dbReference>
<keyword evidence="9" id="KW-1278">Translocase</keyword>
<feature type="transmembrane region" description="Helical" evidence="14">
    <location>
        <begin position="1080"/>
        <end position="1098"/>
    </location>
</feature>
<feature type="region of interest" description="Disordered" evidence="13">
    <location>
        <begin position="878"/>
        <end position="922"/>
    </location>
</feature>
<dbReference type="GO" id="GO:0008559">
    <property type="term" value="F:ABC-type xenobiotic transporter activity"/>
    <property type="evidence" value="ECO:0007669"/>
    <property type="project" value="UniProtKB-EC"/>
</dbReference>
<feature type="transmembrane region" description="Helical" evidence="14">
    <location>
        <begin position="941"/>
        <end position="962"/>
    </location>
</feature>
<protein>
    <recommendedName>
        <fullName evidence="3">ABC-type xenobiotic transporter</fullName>
        <ecNumber evidence="3">7.6.2.2</ecNumber>
    </recommendedName>
</protein>
<dbReference type="OrthoDB" id="6500128at2759"/>
<feature type="compositionally biased region" description="Basic and acidic residues" evidence="13">
    <location>
        <begin position="894"/>
        <end position="909"/>
    </location>
</feature>
<dbReference type="PROSITE" id="PS00211">
    <property type="entry name" value="ABC_TRANSPORTER_1"/>
    <property type="match status" value="1"/>
</dbReference>
<dbReference type="RefSeq" id="XP_022143357.1">
    <property type="nucleotide sequence ID" value="XM_022287665.1"/>
</dbReference>
<dbReference type="Pfam" id="PF24358">
    <property type="entry name" value="ABCC10_N"/>
    <property type="match status" value="1"/>
</dbReference>
<evidence type="ECO:0000256" key="11">
    <source>
        <dbReference type="ARBA" id="ARBA00023136"/>
    </source>
</evidence>
<keyword evidence="17" id="KW-1185">Reference proteome</keyword>
<evidence type="ECO:0000256" key="7">
    <source>
        <dbReference type="ARBA" id="ARBA00022741"/>
    </source>
</evidence>
<dbReference type="Gene3D" id="3.40.50.300">
    <property type="entry name" value="P-loop containing nucleotide triphosphate hydrolases"/>
    <property type="match status" value="2"/>
</dbReference>
<evidence type="ECO:0000256" key="8">
    <source>
        <dbReference type="ARBA" id="ARBA00022840"/>
    </source>
</evidence>
<feature type="domain" description="ABC transmembrane type-1" evidence="16">
    <location>
        <begin position="947"/>
        <end position="1226"/>
    </location>
</feature>
<comment type="catalytic activity">
    <reaction evidence="12">
        <text>ATP + H2O + xenobioticSide 1 = ADP + phosphate + xenobioticSide 2.</text>
        <dbReference type="EC" id="7.6.2.2"/>
    </reaction>
</comment>
<proteinExistence type="inferred from homology"/>
<feature type="transmembrane region" description="Helical" evidence="14">
    <location>
        <begin position="367"/>
        <end position="387"/>
    </location>
</feature>
<dbReference type="FunFam" id="1.20.1560.10:FF:000003">
    <property type="entry name" value="ABC transporter C family member 10"/>
    <property type="match status" value="1"/>
</dbReference>
<keyword evidence="6" id="KW-0677">Repeat</keyword>
<dbReference type="FunFam" id="1.20.1560.10:FF:000002">
    <property type="entry name" value="ABC transporter C family member 5"/>
    <property type="match status" value="1"/>
</dbReference>
<feature type="transmembrane region" description="Helical" evidence="14">
    <location>
        <begin position="1174"/>
        <end position="1194"/>
    </location>
</feature>
<evidence type="ECO:0000256" key="4">
    <source>
        <dbReference type="ARBA" id="ARBA00022448"/>
    </source>
</evidence>
<dbReference type="PANTHER" id="PTHR24223:SF362">
    <property type="entry name" value="ABC TRANSPORTER C FAMILY MEMBER 4"/>
    <property type="match status" value="1"/>
</dbReference>
<dbReference type="InterPro" id="IPR003439">
    <property type="entry name" value="ABC_transporter-like_ATP-bd"/>
</dbReference>
<dbReference type="InterPro" id="IPR044726">
    <property type="entry name" value="ABCC_6TM_D2"/>
</dbReference>
<feature type="transmembrane region" description="Helical" evidence="14">
    <location>
        <begin position="42"/>
        <end position="60"/>
    </location>
</feature>
<feature type="transmembrane region" description="Helical" evidence="14">
    <location>
        <begin position="127"/>
        <end position="148"/>
    </location>
</feature>
<evidence type="ECO:0000313" key="19">
    <source>
        <dbReference type="RefSeq" id="XP_022143357.1"/>
    </source>
</evidence>
<dbReference type="InterPro" id="IPR050173">
    <property type="entry name" value="ABC_transporter_C-like"/>
</dbReference>